<feature type="active site" evidence="7">
    <location>
        <position position="168"/>
    </location>
</feature>
<keyword evidence="5" id="KW-0573">Peptidoglycan synthesis</keyword>
<keyword evidence="6" id="KW-0961">Cell wall biogenesis/degradation</keyword>
<keyword evidence="10" id="KW-0812">Transmembrane</keyword>
<dbReference type="EMBL" id="DRNS01000022">
    <property type="protein sequence ID" value="HHH14134.1"/>
    <property type="molecule type" value="Genomic_DNA"/>
</dbReference>
<keyword evidence="12" id="KW-0645">Protease</keyword>
<dbReference type="GO" id="GO:0009002">
    <property type="term" value="F:serine-type D-Ala-D-Ala carboxypeptidase activity"/>
    <property type="evidence" value="ECO:0007669"/>
    <property type="project" value="InterPro"/>
</dbReference>
<evidence type="ECO:0000313" key="12">
    <source>
        <dbReference type="EMBL" id="HHH14134.1"/>
    </source>
</evidence>
<dbReference type="Gene3D" id="3.40.710.10">
    <property type="entry name" value="DD-peptidase/beta-lactamase superfamily"/>
    <property type="match status" value="1"/>
</dbReference>
<keyword evidence="3" id="KW-0378">Hydrolase</keyword>
<feature type="binding site" evidence="8">
    <location>
        <position position="276"/>
    </location>
    <ligand>
        <name>substrate</name>
    </ligand>
</feature>
<evidence type="ECO:0000256" key="4">
    <source>
        <dbReference type="ARBA" id="ARBA00022960"/>
    </source>
</evidence>
<organism evidence="12">
    <name type="scientific">candidate division WWE3 bacterium</name>
    <dbReference type="NCBI Taxonomy" id="2053526"/>
    <lineage>
        <taxon>Bacteria</taxon>
        <taxon>Katanobacteria</taxon>
    </lineage>
</organism>
<comment type="caution">
    <text evidence="12">The sequence shown here is derived from an EMBL/GenBank/DDBJ whole genome shotgun (WGS) entry which is preliminary data.</text>
</comment>
<evidence type="ECO:0000256" key="10">
    <source>
        <dbReference type="SAM" id="Phobius"/>
    </source>
</evidence>
<evidence type="ECO:0000256" key="7">
    <source>
        <dbReference type="PIRSR" id="PIRSR618044-1"/>
    </source>
</evidence>
<feature type="domain" description="Peptidase S11 D-alanyl-D-alanine carboxypeptidase A N-terminal" evidence="11">
    <location>
        <begin position="83"/>
        <end position="280"/>
    </location>
</feature>
<evidence type="ECO:0000256" key="2">
    <source>
        <dbReference type="ARBA" id="ARBA00022729"/>
    </source>
</evidence>
<dbReference type="PRINTS" id="PR00725">
    <property type="entry name" value="DADACBPTASE1"/>
</dbReference>
<feature type="active site" description="Acyl-ester intermediate" evidence="7">
    <location>
        <position position="113"/>
    </location>
</feature>
<proteinExistence type="inferred from homology"/>
<evidence type="ECO:0000256" key="6">
    <source>
        <dbReference type="ARBA" id="ARBA00023316"/>
    </source>
</evidence>
<accession>A0A7V5MHI6</accession>
<protein>
    <submittedName>
        <fullName evidence="12">D-alanyl-D-alanine carboxypeptidase</fullName>
    </submittedName>
</protein>
<dbReference type="GO" id="GO:0071555">
    <property type="term" value="P:cell wall organization"/>
    <property type="evidence" value="ECO:0007669"/>
    <property type="project" value="UniProtKB-KW"/>
</dbReference>
<dbReference type="GO" id="GO:0008360">
    <property type="term" value="P:regulation of cell shape"/>
    <property type="evidence" value="ECO:0007669"/>
    <property type="project" value="UniProtKB-KW"/>
</dbReference>
<comment type="similarity">
    <text evidence="1 9">Belongs to the peptidase S11 family.</text>
</comment>
<dbReference type="AlphaFoldDB" id="A0A7V5MHI6"/>
<dbReference type="SUPFAM" id="SSF56601">
    <property type="entry name" value="beta-lactamase/transpeptidase-like"/>
    <property type="match status" value="1"/>
</dbReference>
<dbReference type="InterPro" id="IPR018044">
    <property type="entry name" value="Peptidase_S11"/>
</dbReference>
<dbReference type="InterPro" id="IPR012338">
    <property type="entry name" value="Beta-lactam/transpept-like"/>
</dbReference>
<keyword evidence="10" id="KW-1133">Transmembrane helix</keyword>
<evidence type="ECO:0000256" key="1">
    <source>
        <dbReference type="ARBA" id="ARBA00007164"/>
    </source>
</evidence>
<dbReference type="PANTHER" id="PTHR21581">
    <property type="entry name" value="D-ALANYL-D-ALANINE CARBOXYPEPTIDASE"/>
    <property type="match status" value="1"/>
</dbReference>
<keyword evidence="10" id="KW-0472">Membrane</keyword>
<dbReference type="InterPro" id="IPR001967">
    <property type="entry name" value="Peptidase_S11_N"/>
</dbReference>
<dbReference type="GO" id="GO:0009252">
    <property type="term" value="P:peptidoglycan biosynthetic process"/>
    <property type="evidence" value="ECO:0007669"/>
    <property type="project" value="UniProtKB-KW"/>
</dbReference>
<keyword evidence="12" id="KW-0121">Carboxypeptidase</keyword>
<reference evidence="12" key="1">
    <citation type="journal article" date="2020" name="mSystems">
        <title>Genome- and Community-Level Interaction Insights into Carbon Utilization and Element Cycling Functions of Hydrothermarchaeota in Hydrothermal Sediment.</title>
        <authorList>
            <person name="Zhou Z."/>
            <person name="Liu Y."/>
            <person name="Xu W."/>
            <person name="Pan J."/>
            <person name="Luo Z.H."/>
            <person name="Li M."/>
        </authorList>
    </citation>
    <scope>NUCLEOTIDE SEQUENCE [LARGE SCALE GENOMIC DNA]</scope>
    <source>
        <strain evidence="12">HyVt-517</strain>
    </source>
</reference>
<evidence type="ECO:0000256" key="9">
    <source>
        <dbReference type="RuleBase" id="RU004016"/>
    </source>
</evidence>
<keyword evidence="2" id="KW-0732">Signal</keyword>
<feature type="active site" description="Proton acceptor" evidence="7">
    <location>
        <position position="116"/>
    </location>
</feature>
<evidence type="ECO:0000256" key="8">
    <source>
        <dbReference type="PIRSR" id="PIRSR618044-2"/>
    </source>
</evidence>
<name>A0A7V5MHI6_UNCKA</name>
<dbReference type="Proteomes" id="UP000886106">
    <property type="component" value="Unassembled WGS sequence"/>
</dbReference>
<feature type="non-terminal residue" evidence="12">
    <location>
        <position position="280"/>
    </location>
</feature>
<evidence type="ECO:0000259" key="11">
    <source>
        <dbReference type="Pfam" id="PF00768"/>
    </source>
</evidence>
<keyword evidence="4" id="KW-0133">Cell shape</keyword>
<gene>
    <name evidence="12" type="ORF">ENJ78_00315</name>
</gene>
<evidence type="ECO:0000256" key="5">
    <source>
        <dbReference type="ARBA" id="ARBA00022984"/>
    </source>
</evidence>
<feature type="transmembrane region" description="Helical" evidence="10">
    <location>
        <begin position="20"/>
        <end position="40"/>
    </location>
</feature>
<dbReference type="GO" id="GO:0006508">
    <property type="term" value="P:proteolysis"/>
    <property type="evidence" value="ECO:0007669"/>
    <property type="project" value="InterPro"/>
</dbReference>
<dbReference type="Pfam" id="PF00768">
    <property type="entry name" value="Peptidase_S11"/>
    <property type="match status" value="1"/>
</dbReference>
<sequence length="280" mass="31438">MKKKSAHKGSYYIDVNLNNLLSFLGILLISLSFLLNNYYYTDKNIKKDTSEKTTQKQAEAKKAKSIEGDKKVNIIKPLPVDINFTAKSYLVYDDSSKEVMGGFNTKKRLPMASLTKIATALVSIDTYSLDTQLVTPKECIGLEGNNIGIKEGERFYVEDLLYGLLLRSASDAACVLYTNYPSGGKDAFIKEMNNKANKLKMKDTNFTNAIGLDNPKHYITAEDLLKLINEYKKIEKLKIISGTRDYTVKALNTNSVYYILNTNQLLHQIPGTVGYKTGYT</sequence>
<evidence type="ECO:0000256" key="3">
    <source>
        <dbReference type="ARBA" id="ARBA00022801"/>
    </source>
</evidence>
<dbReference type="PANTHER" id="PTHR21581:SF6">
    <property type="entry name" value="TRAFFICKING PROTEIN PARTICLE COMPLEX SUBUNIT 12"/>
    <property type="match status" value="1"/>
</dbReference>